<dbReference type="VEuPathDB" id="FungiDB:MPH_03200"/>
<dbReference type="InParanoid" id="K2S2T4"/>
<comment type="caution">
    <text evidence="6">The sequence shown here is derived from an EMBL/GenBank/DDBJ whole genome shotgun (WGS) entry which is preliminary data.</text>
</comment>
<feature type="region of interest" description="Disordered" evidence="5">
    <location>
        <begin position="125"/>
        <end position="151"/>
    </location>
</feature>
<name>K2S2T4_MACPH</name>
<evidence type="ECO:0000313" key="6">
    <source>
        <dbReference type="EMBL" id="EKG19337.1"/>
    </source>
</evidence>
<protein>
    <recommendedName>
        <fullName evidence="4">Large ribosomal subunit protein uL23m</fullName>
    </recommendedName>
</protein>
<dbReference type="HOGENOM" id="CLU_086423_2_0_1"/>
<proteinExistence type="inferred from homology"/>
<sequence length="170" mass="20393">MAAKRISPFPLGKKPVYLPDFTLTLLRTPFLPPTFAKFLVPLHLNKLDMRDYLWHAYGIKCTNVRSFVQQQKIRQDDPTRKRAMPRRWYRGPAIKKMTVEMERPFVWPEEPEDWSPYGRDLYRSAEKHAEDEQRRMMPDAVYEGPQDKETLREQAERLRRGEEKWRPSTS</sequence>
<dbReference type="GO" id="GO:0005762">
    <property type="term" value="C:mitochondrial large ribosomal subunit"/>
    <property type="evidence" value="ECO:0007669"/>
    <property type="project" value="TreeGrafter"/>
</dbReference>
<dbReference type="eggNOG" id="KOG4089">
    <property type="taxonomic scope" value="Eukaryota"/>
</dbReference>
<dbReference type="GO" id="GO:0003735">
    <property type="term" value="F:structural constituent of ribosome"/>
    <property type="evidence" value="ECO:0007669"/>
    <property type="project" value="InterPro"/>
</dbReference>
<dbReference type="Proteomes" id="UP000007129">
    <property type="component" value="Unassembled WGS sequence"/>
</dbReference>
<keyword evidence="3" id="KW-0687">Ribonucleoprotein</keyword>
<accession>K2S2T4</accession>
<dbReference type="GO" id="GO:0032543">
    <property type="term" value="P:mitochondrial translation"/>
    <property type="evidence" value="ECO:0007669"/>
    <property type="project" value="TreeGrafter"/>
</dbReference>
<dbReference type="STRING" id="1126212.K2S2T4"/>
<gene>
    <name evidence="6" type="ORF">MPH_03200</name>
</gene>
<dbReference type="EMBL" id="AHHD01000163">
    <property type="protein sequence ID" value="EKG19337.1"/>
    <property type="molecule type" value="Genomic_DNA"/>
</dbReference>
<dbReference type="PANTHER" id="PTHR12059:SF5">
    <property type="entry name" value="LARGE RIBOSOMAL SUBUNIT PROTEIN UL23M"/>
    <property type="match status" value="1"/>
</dbReference>
<dbReference type="SUPFAM" id="SSF54189">
    <property type="entry name" value="Ribosomal proteins S24e, L23 and L15e"/>
    <property type="match status" value="1"/>
</dbReference>
<organism evidence="6 7">
    <name type="scientific">Macrophomina phaseolina (strain MS6)</name>
    <name type="common">Charcoal rot fungus</name>
    <dbReference type="NCBI Taxonomy" id="1126212"/>
    <lineage>
        <taxon>Eukaryota</taxon>
        <taxon>Fungi</taxon>
        <taxon>Dikarya</taxon>
        <taxon>Ascomycota</taxon>
        <taxon>Pezizomycotina</taxon>
        <taxon>Dothideomycetes</taxon>
        <taxon>Dothideomycetes incertae sedis</taxon>
        <taxon>Botryosphaeriales</taxon>
        <taxon>Botryosphaeriaceae</taxon>
        <taxon>Macrophomina</taxon>
    </lineage>
</organism>
<dbReference type="AlphaFoldDB" id="K2S2T4"/>
<dbReference type="PANTHER" id="PTHR12059">
    <property type="entry name" value="RIBOSOMAL PROTEIN L23-RELATED"/>
    <property type="match status" value="1"/>
</dbReference>
<dbReference type="InterPro" id="IPR012678">
    <property type="entry name" value="Ribosomal_uL23/eL15/eS24_sf"/>
</dbReference>
<dbReference type="InterPro" id="IPR012677">
    <property type="entry name" value="Nucleotide-bd_a/b_plait_sf"/>
</dbReference>
<dbReference type="Pfam" id="PF00276">
    <property type="entry name" value="Ribosomal_L23"/>
    <property type="match status" value="1"/>
</dbReference>
<evidence type="ECO:0000313" key="7">
    <source>
        <dbReference type="Proteomes" id="UP000007129"/>
    </source>
</evidence>
<feature type="compositionally biased region" description="Basic and acidic residues" evidence="5">
    <location>
        <begin position="125"/>
        <end position="137"/>
    </location>
</feature>
<dbReference type="Gene3D" id="3.30.70.330">
    <property type="match status" value="1"/>
</dbReference>
<dbReference type="InterPro" id="IPR013025">
    <property type="entry name" value="Ribosomal_uL23-like"/>
</dbReference>
<dbReference type="OrthoDB" id="275582at2759"/>
<evidence type="ECO:0000256" key="5">
    <source>
        <dbReference type="SAM" id="MobiDB-lite"/>
    </source>
</evidence>
<reference evidence="6 7" key="1">
    <citation type="journal article" date="2012" name="BMC Genomics">
        <title>Tools to kill: Genome of one of the most destructive plant pathogenic fungi Macrophomina phaseolina.</title>
        <authorList>
            <person name="Islam M.S."/>
            <person name="Haque M.S."/>
            <person name="Islam M.M."/>
            <person name="Emdad E.M."/>
            <person name="Halim A."/>
            <person name="Hossen Q.M.M."/>
            <person name="Hossain M.Z."/>
            <person name="Ahmed B."/>
            <person name="Rahim S."/>
            <person name="Rahman M.S."/>
            <person name="Alam M.M."/>
            <person name="Hou S."/>
            <person name="Wan X."/>
            <person name="Saito J.A."/>
            <person name="Alam M."/>
        </authorList>
    </citation>
    <scope>NUCLEOTIDE SEQUENCE [LARGE SCALE GENOMIC DNA]</scope>
    <source>
        <strain evidence="6 7">MS6</strain>
    </source>
</reference>
<evidence type="ECO:0000256" key="1">
    <source>
        <dbReference type="ARBA" id="ARBA00006700"/>
    </source>
</evidence>
<evidence type="ECO:0000256" key="3">
    <source>
        <dbReference type="ARBA" id="ARBA00023274"/>
    </source>
</evidence>
<keyword evidence="2" id="KW-0689">Ribosomal protein</keyword>
<evidence type="ECO:0000256" key="2">
    <source>
        <dbReference type="ARBA" id="ARBA00022980"/>
    </source>
</evidence>
<evidence type="ECO:0000256" key="4">
    <source>
        <dbReference type="ARBA" id="ARBA00039977"/>
    </source>
</evidence>
<comment type="similarity">
    <text evidence="1">Belongs to the universal ribosomal protein uL23 family.</text>
</comment>